<name>A0A1L3GLE1_9BACT</name>
<dbReference type="GO" id="GO:0043023">
    <property type="term" value="F:ribosomal large subunit binding"/>
    <property type="evidence" value="ECO:0007669"/>
    <property type="project" value="TreeGrafter"/>
</dbReference>
<feature type="domain" description="NFACT RNA-binding" evidence="1">
    <location>
        <begin position="445"/>
        <end position="538"/>
    </location>
</feature>
<dbReference type="InterPro" id="IPR051608">
    <property type="entry name" value="RQC_Subunit_NEMF"/>
</dbReference>
<dbReference type="InterPro" id="IPR008532">
    <property type="entry name" value="NFACT_RNA-bd"/>
</dbReference>
<dbReference type="EMBL" id="CP015519">
    <property type="protein sequence ID" value="APG26725.1"/>
    <property type="molecule type" value="Genomic_DNA"/>
</dbReference>
<dbReference type="Gene3D" id="2.30.310.10">
    <property type="entry name" value="ibrinogen binding protein from staphylococcus aureus domain"/>
    <property type="match status" value="1"/>
</dbReference>
<keyword evidence="3" id="KW-1185">Reference proteome</keyword>
<sequence>MAGMDSLCMESVLVELQEVLPGSRVTKVYQPAAAELIFKLWNRGRTWRLLLSCEPGRSRLHLVEGTYPNPPVPPRFCQLLRARLRVLTGLRPIPGERIVTFTFAGGDNSTYQLQAELTGRSANLVLVDEQGLVVDALKRIPADNGRLPVMPGEHYHAPEPLTGQLLDQVNPGQLPEFDASSFEQWLLGGVKPMSRLLAKDLALLVKSGKSPSQALADFLERRRNWDTGISIMNVAGKPQLLPFGLKALEAQELATFTSPSAGAEVYFGEYVSSKDQFGPAGELRSLVKKTLNKLTRRMKRILLDQQNLEQAEGVRQQGELLLSQLHRVQPGEKSVTVDNYYMDPPQPISIQLDPCLTPQENAERLFCSYKKSKRSRQHIERRLVETEQEILWLEGISLALAEAQGADEFLSIRNELAEQGLLKGKKVNRVQRGSKGVAGVRETVSPGGFRICWGVNNRANDHVTKNLCHADDLWFHAHEMPGCHLVLKRGNHREVPEQDQLFAAALAAGYSRGKNDGMVMVMVTEGRWVSKPKGAKPGLVTVRQFKTLRVIPKRDQKDNGTKE</sequence>
<proteinExistence type="predicted"/>
<organism evidence="2 3">
    <name type="scientific">Syntrophotalea acetylenivorans</name>
    <dbReference type="NCBI Taxonomy" id="1842532"/>
    <lineage>
        <taxon>Bacteria</taxon>
        <taxon>Pseudomonadati</taxon>
        <taxon>Thermodesulfobacteriota</taxon>
        <taxon>Desulfuromonadia</taxon>
        <taxon>Desulfuromonadales</taxon>
        <taxon>Syntrophotaleaceae</taxon>
        <taxon>Syntrophotalea</taxon>
    </lineage>
</organism>
<dbReference type="GO" id="GO:1990112">
    <property type="term" value="C:RQC complex"/>
    <property type="evidence" value="ECO:0007669"/>
    <property type="project" value="TreeGrafter"/>
</dbReference>
<evidence type="ECO:0000259" key="1">
    <source>
        <dbReference type="Pfam" id="PF05670"/>
    </source>
</evidence>
<dbReference type="KEGG" id="pef:A7E78_01915"/>
<dbReference type="PANTHER" id="PTHR15239:SF6">
    <property type="entry name" value="RIBOSOME QUALITY CONTROL COMPLEX SUBUNIT NEMF"/>
    <property type="match status" value="1"/>
</dbReference>
<evidence type="ECO:0000313" key="2">
    <source>
        <dbReference type="EMBL" id="APG26725.1"/>
    </source>
</evidence>
<reference evidence="2 3" key="1">
    <citation type="journal article" date="2017" name="Genome Announc.">
        <title>Complete Genome Sequences of Two Acetylene-Fermenting Pelobacter acetylenicus Strains.</title>
        <authorList>
            <person name="Sutton J.M."/>
            <person name="Baesman S.M."/>
            <person name="Fierst J.L."/>
            <person name="Poret-Peterson A.T."/>
            <person name="Oremland R.S."/>
            <person name="Dunlap D.S."/>
            <person name="Akob D.M."/>
        </authorList>
    </citation>
    <scope>NUCLEOTIDE SEQUENCE [LARGE SCALE GENOMIC DNA]</scope>
    <source>
        <strain evidence="2 3">SFB93</strain>
    </source>
</reference>
<dbReference type="AlphaFoldDB" id="A0A1L3GLE1"/>
<dbReference type="Proteomes" id="UP000182517">
    <property type="component" value="Chromosome"/>
</dbReference>
<accession>A0A1L3GLE1</accession>
<dbReference type="RefSeq" id="WP_072282685.1">
    <property type="nucleotide sequence ID" value="NZ_CP015519.1"/>
</dbReference>
<dbReference type="Pfam" id="PF05670">
    <property type="entry name" value="NFACT-R_1"/>
    <property type="match status" value="1"/>
</dbReference>
<dbReference type="PANTHER" id="PTHR15239">
    <property type="entry name" value="NUCLEAR EXPORT MEDIATOR FACTOR NEMF"/>
    <property type="match status" value="1"/>
</dbReference>
<dbReference type="OrthoDB" id="9766163at2"/>
<protein>
    <recommendedName>
        <fullName evidence="1">NFACT RNA-binding domain-containing protein</fullName>
    </recommendedName>
</protein>
<dbReference type="Pfam" id="PF05833">
    <property type="entry name" value="NFACT_N"/>
    <property type="match status" value="1"/>
</dbReference>
<dbReference type="GO" id="GO:0000049">
    <property type="term" value="F:tRNA binding"/>
    <property type="evidence" value="ECO:0007669"/>
    <property type="project" value="TreeGrafter"/>
</dbReference>
<evidence type="ECO:0000313" key="3">
    <source>
        <dbReference type="Proteomes" id="UP000182517"/>
    </source>
</evidence>
<dbReference type="GO" id="GO:0072344">
    <property type="term" value="P:rescue of stalled ribosome"/>
    <property type="evidence" value="ECO:0007669"/>
    <property type="project" value="TreeGrafter"/>
</dbReference>
<dbReference type="STRING" id="1842532.A7E78_01915"/>
<gene>
    <name evidence="2" type="ORF">A7E78_01915</name>
</gene>